<dbReference type="PANTHER" id="PTHR13170">
    <property type="entry name" value="O-GLCNACASE"/>
    <property type="match status" value="1"/>
</dbReference>
<keyword evidence="3" id="KW-1185">Reference proteome</keyword>
<dbReference type="EMBL" id="ML210150">
    <property type="protein sequence ID" value="TFK29374.1"/>
    <property type="molecule type" value="Genomic_DNA"/>
</dbReference>
<dbReference type="Gene3D" id="3.40.630.30">
    <property type="match status" value="1"/>
</dbReference>
<dbReference type="PROSITE" id="PS51186">
    <property type="entry name" value="GNAT"/>
    <property type="match status" value="1"/>
</dbReference>
<dbReference type="STRING" id="230819.A0A5C3L8L5"/>
<dbReference type="InterPro" id="IPR016181">
    <property type="entry name" value="Acyl_CoA_acyltransferase"/>
</dbReference>
<organism evidence="2 3">
    <name type="scientific">Coprinopsis marcescibilis</name>
    <name type="common">Agaric fungus</name>
    <name type="synonym">Psathyrella marcescibilis</name>
    <dbReference type="NCBI Taxonomy" id="230819"/>
    <lineage>
        <taxon>Eukaryota</taxon>
        <taxon>Fungi</taxon>
        <taxon>Dikarya</taxon>
        <taxon>Basidiomycota</taxon>
        <taxon>Agaricomycotina</taxon>
        <taxon>Agaricomycetes</taxon>
        <taxon>Agaricomycetidae</taxon>
        <taxon>Agaricales</taxon>
        <taxon>Agaricineae</taxon>
        <taxon>Psathyrellaceae</taxon>
        <taxon>Coprinopsis</taxon>
    </lineage>
</organism>
<dbReference type="InterPro" id="IPR051822">
    <property type="entry name" value="Glycosyl_Hydrolase_84"/>
</dbReference>
<proteinExistence type="predicted"/>
<dbReference type="InterPro" id="IPR000182">
    <property type="entry name" value="GNAT_dom"/>
</dbReference>
<dbReference type="CDD" id="cd04301">
    <property type="entry name" value="NAT_SF"/>
    <property type="match status" value="1"/>
</dbReference>
<feature type="domain" description="N-acetyltransferase" evidence="1">
    <location>
        <begin position="3"/>
        <end position="203"/>
    </location>
</feature>
<keyword evidence="2" id="KW-0808">Transferase</keyword>
<dbReference type="AlphaFoldDB" id="A0A5C3L8L5"/>
<sequence length="203" mass="22787">MALRIRKATKEDESSLFKICLLTADAGQSAAPQHDFPELPGLVYAVPYVHIPSTWGFVLAEDSGEPVGYVLGSSDTRTFEAYAKEHWWPPLQRKYDPSAAQKSGDVYYANLLRDMHIAPEANIEFSPAHLHVNILPEYHRKGWGKKLIAAAVEHLKGEGLEGIWIGMDPRNTEAREFYRRLGFKNIDGADDNQLGIRFADFCA</sequence>
<gene>
    <name evidence="2" type="ORF">FA15DRAFT_664318</name>
</gene>
<evidence type="ECO:0000259" key="1">
    <source>
        <dbReference type="PROSITE" id="PS51186"/>
    </source>
</evidence>
<dbReference type="SUPFAM" id="SSF55729">
    <property type="entry name" value="Acyl-CoA N-acyltransferases (Nat)"/>
    <property type="match status" value="1"/>
</dbReference>
<accession>A0A5C3L8L5</accession>
<protein>
    <submittedName>
        <fullName evidence="2">Acyl-CoA N-acyltransferase</fullName>
    </submittedName>
</protein>
<dbReference type="GO" id="GO:0016231">
    <property type="term" value="F:beta-N-acetylglucosaminidase activity"/>
    <property type="evidence" value="ECO:0007669"/>
    <property type="project" value="TreeGrafter"/>
</dbReference>
<reference evidence="2 3" key="1">
    <citation type="journal article" date="2019" name="Nat. Ecol. Evol.">
        <title>Megaphylogeny resolves global patterns of mushroom evolution.</title>
        <authorList>
            <person name="Varga T."/>
            <person name="Krizsan K."/>
            <person name="Foldi C."/>
            <person name="Dima B."/>
            <person name="Sanchez-Garcia M."/>
            <person name="Sanchez-Ramirez S."/>
            <person name="Szollosi G.J."/>
            <person name="Szarkandi J.G."/>
            <person name="Papp V."/>
            <person name="Albert L."/>
            <person name="Andreopoulos W."/>
            <person name="Angelini C."/>
            <person name="Antonin V."/>
            <person name="Barry K.W."/>
            <person name="Bougher N.L."/>
            <person name="Buchanan P."/>
            <person name="Buyck B."/>
            <person name="Bense V."/>
            <person name="Catcheside P."/>
            <person name="Chovatia M."/>
            <person name="Cooper J."/>
            <person name="Damon W."/>
            <person name="Desjardin D."/>
            <person name="Finy P."/>
            <person name="Geml J."/>
            <person name="Haridas S."/>
            <person name="Hughes K."/>
            <person name="Justo A."/>
            <person name="Karasinski D."/>
            <person name="Kautmanova I."/>
            <person name="Kiss B."/>
            <person name="Kocsube S."/>
            <person name="Kotiranta H."/>
            <person name="LaButti K.M."/>
            <person name="Lechner B.E."/>
            <person name="Liimatainen K."/>
            <person name="Lipzen A."/>
            <person name="Lukacs Z."/>
            <person name="Mihaltcheva S."/>
            <person name="Morgado L.N."/>
            <person name="Niskanen T."/>
            <person name="Noordeloos M.E."/>
            <person name="Ohm R.A."/>
            <person name="Ortiz-Santana B."/>
            <person name="Ovrebo C."/>
            <person name="Racz N."/>
            <person name="Riley R."/>
            <person name="Savchenko A."/>
            <person name="Shiryaev A."/>
            <person name="Soop K."/>
            <person name="Spirin V."/>
            <person name="Szebenyi C."/>
            <person name="Tomsovsky M."/>
            <person name="Tulloss R.E."/>
            <person name="Uehling J."/>
            <person name="Grigoriev I.V."/>
            <person name="Vagvolgyi C."/>
            <person name="Papp T."/>
            <person name="Martin F.M."/>
            <person name="Miettinen O."/>
            <person name="Hibbett D.S."/>
            <person name="Nagy L.G."/>
        </authorList>
    </citation>
    <scope>NUCLEOTIDE SEQUENCE [LARGE SCALE GENOMIC DNA]</scope>
    <source>
        <strain evidence="2 3">CBS 121175</strain>
    </source>
</reference>
<dbReference type="Pfam" id="PF00583">
    <property type="entry name" value="Acetyltransf_1"/>
    <property type="match status" value="1"/>
</dbReference>
<name>A0A5C3L8L5_COPMA</name>
<evidence type="ECO:0000313" key="2">
    <source>
        <dbReference type="EMBL" id="TFK29374.1"/>
    </source>
</evidence>
<dbReference type="Proteomes" id="UP000307440">
    <property type="component" value="Unassembled WGS sequence"/>
</dbReference>
<evidence type="ECO:0000313" key="3">
    <source>
        <dbReference type="Proteomes" id="UP000307440"/>
    </source>
</evidence>
<dbReference type="GO" id="GO:0016747">
    <property type="term" value="F:acyltransferase activity, transferring groups other than amino-acyl groups"/>
    <property type="evidence" value="ECO:0007669"/>
    <property type="project" value="InterPro"/>
</dbReference>
<dbReference type="OrthoDB" id="9975416at2759"/>
<keyword evidence="2" id="KW-0012">Acyltransferase</keyword>
<dbReference type="PANTHER" id="PTHR13170:SF16">
    <property type="entry name" value="PROTEIN O-GLCNACASE"/>
    <property type="match status" value="1"/>
</dbReference>
<dbReference type="GO" id="GO:0009100">
    <property type="term" value="P:glycoprotein metabolic process"/>
    <property type="evidence" value="ECO:0007669"/>
    <property type="project" value="TreeGrafter"/>
</dbReference>